<accession>A0ABX0F8A5</accession>
<dbReference type="PANTHER" id="PTHR43490:SF99">
    <property type="entry name" value="SHORT-CHAIN DEHYDROGENASE_REDUCTASE"/>
    <property type="match status" value="1"/>
</dbReference>
<organism evidence="5 6">
    <name type="scientific">Saccharibacillus alkalitolerans</name>
    <dbReference type="NCBI Taxonomy" id="2705290"/>
    <lineage>
        <taxon>Bacteria</taxon>
        <taxon>Bacillati</taxon>
        <taxon>Bacillota</taxon>
        <taxon>Bacilli</taxon>
        <taxon>Bacillales</taxon>
        <taxon>Paenibacillaceae</taxon>
        <taxon>Saccharibacillus</taxon>
    </lineage>
</organism>
<protein>
    <submittedName>
        <fullName evidence="5">SDR family oxidoreductase</fullName>
    </submittedName>
</protein>
<dbReference type="Gene3D" id="3.40.50.720">
    <property type="entry name" value="NAD(P)-binding Rossmann-like Domain"/>
    <property type="match status" value="1"/>
</dbReference>
<reference evidence="5 6" key="1">
    <citation type="submission" date="2020-01" db="EMBL/GenBank/DDBJ databases">
        <title>Polyphasic characterisation and genomic insights into a novel alkali tolerant bacterium VR-M41.</title>
        <authorList>
            <person name="Vemuluri V.R."/>
        </authorList>
    </citation>
    <scope>NUCLEOTIDE SEQUENCE [LARGE SCALE GENOMIC DNA]</scope>
    <source>
        <strain evidence="5 6">VR-M41</strain>
    </source>
</reference>
<keyword evidence="6" id="KW-1185">Reference proteome</keyword>
<keyword evidence="2" id="KW-0521">NADP</keyword>
<dbReference type="CDD" id="cd05324">
    <property type="entry name" value="carb_red_PTCR-like_SDR_c"/>
    <property type="match status" value="1"/>
</dbReference>
<proteinExistence type="inferred from homology"/>
<sequence length="250" mass="25581">MSNSPVALVTGANKGIGAQIAKDLAGHGFTVLIGSRSLEKGQTAADSIGENAYAVQLDVTDSDSIAAASERIRREFGRLDVLVNNAGISHAGKSDNAFPSDGAASGLLTAAPMEEIRAVYETNVFGVIAVTQAMLPLLREAPAARIVNLGSTGGSLSWNSEPGNPHRAMYGAYSASKSAVHAVTFAFAAALESTPIKVNAACPGFTSTALNNFAGTRSVEQGAREAVRLAMLGADGPTGTFSDEDGPVAW</sequence>
<dbReference type="Proteomes" id="UP000800303">
    <property type="component" value="Unassembled WGS sequence"/>
</dbReference>
<evidence type="ECO:0000313" key="6">
    <source>
        <dbReference type="Proteomes" id="UP000800303"/>
    </source>
</evidence>
<dbReference type="PRINTS" id="PR00080">
    <property type="entry name" value="SDRFAMILY"/>
</dbReference>
<dbReference type="EMBL" id="JAAFGS010000004">
    <property type="protein sequence ID" value="NGZ76543.1"/>
    <property type="molecule type" value="Genomic_DNA"/>
</dbReference>
<dbReference type="InterPro" id="IPR036291">
    <property type="entry name" value="NAD(P)-bd_dom_sf"/>
</dbReference>
<keyword evidence="3" id="KW-0560">Oxidoreductase</keyword>
<evidence type="ECO:0000313" key="5">
    <source>
        <dbReference type="EMBL" id="NGZ76543.1"/>
    </source>
</evidence>
<dbReference type="Pfam" id="PF00106">
    <property type="entry name" value="adh_short"/>
    <property type="match status" value="1"/>
</dbReference>
<dbReference type="PROSITE" id="PS00061">
    <property type="entry name" value="ADH_SHORT"/>
    <property type="match status" value="1"/>
</dbReference>
<name>A0ABX0F8A5_9BACL</name>
<dbReference type="InterPro" id="IPR045313">
    <property type="entry name" value="CBR1-like"/>
</dbReference>
<dbReference type="PRINTS" id="PR00081">
    <property type="entry name" value="GDHRDH"/>
</dbReference>
<comment type="caution">
    <text evidence="5">The sequence shown here is derived from an EMBL/GenBank/DDBJ whole genome shotgun (WGS) entry which is preliminary data.</text>
</comment>
<comment type="similarity">
    <text evidence="1 4">Belongs to the short-chain dehydrogenases/reductases (SDR) family.</text>
</comment>
<evidence type="ECO:0000256" key="4">
    <source>
        <dbReference type="RuleBase" id="RU000363"/>
    </source>
</evidence>
<evidence type="ECO:0000256" key="3">
    <source>
        <dbReference type="ARBA" id="ARBA00023002"/>
    </source>
</evidence>
<gene>
    <name evidence="5" type="ORF">GYN08_14540</name>
</gene>
<evidence type="ECO:0000256" key="1">
    <source>
        <dbReference type="ARBA" id="ARBA00006484"/>
    </source>
</evidence>
<dbReference type="InterPro" id="IPR020904">
    <property type="entry name" value="Sc_DH/Rdtase_CS"/>
</dbReference>
<dbReference type="RefSeq" id="WP_166275415.1">
    <property type="nucleotide sequence ID" value="NZ_JAAFGS010000004.1"/>
</dbReference>
<evidence type="ECO:0000256" key="2">
    <source>
        <dbReference type="ARBA" id="ARBA00022857"/>
    </source>
</evidence>
<dbReference type="SUPFAM" id="SSF51735">
    <property type="entry name" value="NAD(P)-binding Rossmann-fold domains"/>
    <property type="match status" value="1"/>
</dbReference>
<dbReference type="InterPro" id="IPR002347">
    <property type="entry name" value="SDR_fam"/>
</dbReference>
<dbReference type="PANTHER" id="PTHR43490">
    <property type="entry name" value="(+)-NEOMENTHOL DEHYDROGENASE"/>
    <property type="match status" value="1"/>
</dbReference>